<dbReference type="PROSITE" id="PS00108">
    <property type="entry name" value="PROTEIN_KINASE_ST"/>
    <property type="match status" value="1"/>
</dbReference>
<dbReference type="PANTHER" id="PTHR45756:SF1">
    <property type="entry name" value="PROTEIN KINASE DOMAIN CONTAINING PROTEIN"/>
    <property type="match status" value="1"/>
</dbReference>
<dbReference type="GO" id="GO:0004693">
    <property type="term" value="F:cyclin-dependent protein serine/threonine kinase activity"/>
    <property type="evidence" value="ECO:0007669"/>
    <property type="project" value="UniProtKB-EC"/>
</dbReference>
<feature type="signal peptide" evidence="6">
    <location>
        <begin position="1"/>
        <end position="22"/>
    </location>
</feature>
<dbReference type="SMART" id="SM00261">
    <property type="entry name" value="FU"/>
    <property type="match status" value="6"/>
</dbReference>
<keyword evidence="8" id="KW-0418">Kinase</keyword>
<sequence>MINWIYLMLFVVFFAHSQMVLTYCEVNNVIYLDGFLTYECNQKNFVLTTRTTTENGNTINIDEFNFLATCCTSTTLTFSDLKYSVKNYKLFTFEEIHLLYFFIQTQFSDSRICIEEGGRTDNLFISMGCFNNEENCRTQVNDEQRPTVVIYKRGLHLFSNIDQRYWIVYRRQSNMPYSPYFFIDGTTIQNSTFQFTSDTNFGNMEFSYLRYLFSGNDLTQIPTIQWEFSLHQDLKVKIVCKRTISTSMYSLKRFFMLTTSYDENLVNESTLCGCIPNTNYIKDDNTSFNISDCRFNSSYFDLDLTKLTKDNNNNTEVNLSINKWYIPLVSNYQTYIFKSSLNVIYFERLELQQNKSLVFEINCIVKNLVITSIANYTFKKSLTINNIILNKEDYSDSILFEIRGSLNDNTNTLTVCGHRAVMKNHTEKVCTCMYEYNFYSYPFSPDSPSFNDCENSSSTPSLILAINNNNYTTTTSKTWEKIILNMDNVTLISTSQNIISTTYCDINSTLIVNGEFHIRNVNFHQNAKFVVKNNGYLGLSHIYFDDTFNNINQNGIVDIFGDNGLFNFDDNYGMGMSTSQNQIECFEFVSFEKEKDRNLQLFTMSLYLGRKILRICPIEYNYDIGCILEQKDMSVYTSYRNALHCPITNVNTTIYIETNEVMQNIGFNGTFNQNVTTLKFTKTKESHIIFNDTITSNIIYIANESIDNSNISVFNQNIKLFIGEKYGFSCTNNITTQTIDVVSNEMQNCTALFVDKTKSTCKYCKNSYLLNNQCENYDDNCVLSTIQTNVTTKVCESCPDSYYFYKNKCFECSNGCLKCVKDGCVLCDFGYLLVQQNGVSICDAPNNTILAKHNLIMKCKEGYYSRYVECVKCDSNCRVCVDENTCTICDNKFILQNGGCLSQLNANLTDNTNIVLCSQGFYYNSQNLQCESCKNKYGKLCERCTPTYCEKCEDSVYTKNNLCEIEMTTGCTSNDNVHCTACNLTNKFINENGLCVLSNNCDISNKNGKCVTCENTFVISQDLTCKSSEFKDIHCSIFKSEQDRCICCDSNYYLKNFTCKKCSPNCVYCASQDVCLICSSLYTLQNNSCVIISNEETQCKKVIEGSSKCAICKDSFFRNDKGKCEKCIDNCLFCNQKSTCITCNDNTFLLTNSTQCIQFDKLENCEIKSKFGCQKCVDGFYVYNQFCDSCNTLTTFCDRCDTLGVCTSCSSNHVLSNNKCLSMEKVKHCVEVKSSKCTKCDFWYETGVTQTSCDKHAVWWIILIIVMFIVLIIIISTVLILYTVYYILEKGKVRDLQKKTCLFSMNSSNINFVKLQNSFISVNKTEIIFENDGDTLIDVDSENRELICVGNTLHHTVKVQFTFNTSNVKYHIYAEPQVIAIPEGKAVEFEVFLMPLCSTNIDEEITLFAVDMKKGKNFQFPLKIRALTKMTTRLDFDELIEEKVIGEGSFGIVYKGIYRGNCVAIKKKKEIKNDDDDEFTKEVNMLDKFRSDNIVHFYGAVFIPNKVCMVTEFASFGSLQDLMKHKTSEEVDVKLRIKFLFDAAKGIFYLHENGVLHRDIKPDNILIFSMDFCEKVNAKLTDFGSARSVNLLMTNMTFTKNVGTPTYMAPEILNKQKYKKSADIYSFGVTMYEIFGWCEAYPVKQFKFPWKIVEYVVSGERLPCLDNMLNSHYSLICELSIRWFLNKEKTYIYGFIMEMC</sequence>
<evidence type="ECO:0000256" key="2">
    <source>
        <dbReference type="ARBA" id="ARBA00022741"/>
    </source>
</evidence>
<keyword evidence="9" id="KW-1185">Reference proteome</keyword>
<keyword evidence="5" id="KW-0812">Transmembrane</keyword>
<dbReference type="SUPFAM" id="SSF57184">
    <property type="entry name" value="Growth factor receptor domain"/>
    <property type="match status" value="4"/>
</dbReference>
<keyword evidence="6" id="KW-0732">Signal</keyword>
<dbReference type="InterPro" id="IPR006212">
    <property type="entry name" value="Furin_repeat"/>
</dbReference>
<dbReference type="EMBL" id="KB206483">
    <property type="protein sequence ID" value="ELP90946.1"/>
    <property type="molecule type" value="Genomic_DNA"/>
</dbReference>
<dbReference type="PANTHER" id="PTHR45756">
    <property type="entry name" value="PALMITOYLTRANSFERASE"/>
    <property type="match status" value="1"/>
</dbReference>
<feature type="domain" description="Protein kinase" evidence="7">
    <location>
        <begin position="1439"/>
        <end position="1700"/>
    </location>
</feature>
<keyword evidence="2 4" id="KW-0547">Nucleotide-binding</keyword>
<proteinExistence type="predicted"/>
<dbReference type="Proteomes" id="UP000014680">
    <property type="component" value="Unassembled WGS sequence"/>
</dbReference>
<reference evidence="8 9" key="1">
    <citation type="submission" date="2012-10" db="EMBL/GenBank/DDBJ databases">
        <authorList>
            <person name="Zafar N."/>
            <person name="Inman J."/>
            <person name="Hall N."/>
            <person name="Lorenzi H."/>
            <person name="Caler E."/>
        </authorList>
    </citation>
    <scope>NUCLEOTIDE SEQUENCE [LARGE SCALE GENOMIC DNA]</scope>
    <source>
        <strain evidence="8 9">IP1</strain>
    </source>
</reference>
<dbReference type="InterPro" id="IPR000719">
    <property type="entry name" value="Prot_kinase_dom"/>
</dbReference>
<feature type="chain" id="PRO_5001980400" evidence="6">
    <location>
        <begin position="23"/>
        <end position="1700"/>
    </location>
</feature>
<feature type="transmembrane region" description="Helical" evidence="5">
    <location>
        <begin position="1258"/>
        <end position="1288"/>
    </location>
</feature>
<evidence type="ECO:0000256" key="4">
    <source>
        <dbReference type="PROSITE-ProRule" id="PRU10141"/>
    </source>
</evidence>
<dbReference type="GeneID" id="14889886"/>
<evidence type="ECO:0000259" key="7">
    <source>
        <dbReference type="PROSITE" id="PS50011"/>
    </source>
</evidence>
<protein>
    <submittedName>
        <fullName evidence="8">Protein serine/threonine kinase, putative</fullName>
        <ecNumber evidence="8">2.7.11.22</ecNumber>
    </submittedName>
</protein>
<dbReference type="InterPro" id="IPR001245">
    <property type="entry name" value="Ser-Thr/Tyr_kinase_cat_dom"/>
</dbReference>
<dbReference type="InterPro" id="IPR017441">
    <property type="entry name" value="Protein_kinase_ATP_BS"/>
</dbReference>
<dbReference type="Gene3D" id="1.10.510.10">
    <property type="entry name" value="Transferase(Phosphotransferase) domain 1"/>
    <property type="match status" value="1"/>
</dbReference>
<dbReference type="PROSITE" id="PS50011">
    <property type="entry name" value="PROTEIN_KINASE_DOM"/>
    <property type="match status" value="1"/>
</dbReference>
<evidence type="ECO:0000313" key="9">
    <source>
        <dbReference type="Proteomes" id="UP000014680"/>
    </source>
</evidence>
<dbReference type="Pfam" id="PF07714">
    <property type="entry name" value="PK_Tyr_Ser-Thr"/>
    <property type="match status" value="1"/>
</dbReference>
<organism evidence="8 9">
    <name type="scientific">Entamoeba invadens IP1</name>
    <dbReference type="NCBI Taxonomy" id="370355"/>
    <lineage>
        <taxon>Eukaryota</taxon>
        <taxon>Amoebozoa</taxon>
        <taxon>Evosea</taxon>
        <taxon>Archamoebae</taxon>
        <taxon>Mastigamoebida</taxon>
        <taxon>Entamoebidae</taxon>
        <taxon>Entamoeba</taxon>
    </lineage>
</organism>
<gene>
    <name evidence="8" type="ORF">EIN_362990</name>
</gene>
<dbReference type="GO" id="GO:0005524">
    <property type="term" value="F:ATP binding"/>
    <property type="evidence" value="ECO:0007669"/>
    <property type="project" value="UniProtKB-UniRule"/>
</dbReference>
<evidence type="ECO:0000256" key="1">
    <source>
        <dbReference type="ARBA" id="ARBA00022527"/>
    </source>
</evidence>
<dbReference type="SMART" id="SM00220">
    <property type="entry name" value="S_TKc"/>
    <property type="match status" value="1"/>
</dbReference>
<dbReference type="InterPro" id="IPR009030">
    <property type="entry name" value="Growth_fac_rcpt_cys_sf"/>
</dbReference>
<dbReference type="OrthoDB" id="300641at2759"/>
<dbReference type="SUPFAM" id="SSF56112">
    <property type="entry name" value="Protein kinase-like (PK-like)"/>
    <property type="match status" value="1"/>
</dbReference>
<evidence type="ECO:0000256" key="5">
    <source>
        <dbReference type="SAM" id="Phobius"/>
    </source>
</evidence>
<keyword evidence="5" id="KW-1133">Transmembrane helix</keyword>
<dbReference type="PROSITE" id="PS00107">
    <property type="entry name" value="PROTEIN_KINASE_ATP"/>
    <property type="match status" value="1"/>
</dbReference>
<dbReference type="InterPro" id="IPR011009">
    <property type="entry name" value="Kinase-like_dom_sf"/>
</dbReference>
<evidence type="ECO:0000313" key="8">
    <source>
        <dbReference type="EMBL" id="ELP90946.1"/>
    </source>
</evidence>
<dbReference type="InterPro" id="IPR053215">
    <property type="entry name" value="TKL_Ser/Thr_kinase"/>
</dbReference>
<dbReference type="Gene3D" id="2.10.220.10">
    <property type="entry name" value="Hormone Receptor, Insulin-like Growth Factor Receptor 1, Chain A, domain 2"/>
    <property type="match status" value="1"/>
</dbReference>
<dbReference type="EC" id="2.7.11.22" evidence="8"/>
<dbReference type="KEGG" id="eiv:EIN_362990"/>
<name>A0A0A1UBE2_ENTIV</name>
<keyword evidence="5" id="KW-0472">Membrane</keyword>
<evidence type="ECO:0000256" key="6">
    <source>
        <dbReference type="SAM" id="SignalP"/>
    </source>
</evidence>
<keyword evidence="1" id="KW-0723">Serine/threonine-protein kinase</keyword>
<keyword evidence="3 4" id="KW-0067">ATP-binding</keyword>
<dbReference type="RefSeq" id="XP_004257717.1">
    <property type="nucleotide sequence ID" value="XM_004257669.1"/>
</dbReference>
<accession>A0A0A1UBE2</accession>
<evidence type="ECO:0000256" key="3">
    <source>
        <dbReference type="ARBA" id="ARBA00022840"/>
    </source>
</evidence>
<keyword evidence="8" id="KW-0808">Transferase</keyword>
<feature type="binding site" evidence="4">
    <location>
        <position position="1467"/>
    </location>
    <ligand>
        <name>ATP</name>
        <dbReference type="ChEBI" id="CHEBI:30616"/>
    </ligand>
</feature>
<dbReference type="VEuPathDB" id="AmoebaDB:EIN_362990"/>
<dbReference type="InterPro" id="IPR008271">
    <property type="entry name" value="Ser/Thr_kinase_AS"/>
</dbReference>